<keyword evidence="1" id="KW-1133">Transmembrane helix</keyword>
<reference evidence="2 3" key="1">
    <citation type="submission" date="2014-11" db="EMBL/GenBank/DDBJ databases">
        <title>Genetic blueprint of the zoonotic pathogen Toxocara canis.</title>
        <authorList>
            <person name="Zhu X.-Q."/>
            <person name="Korhonen P.K."/>
            <person name="Cai H."/>
            <person name="Young N.D."/>
            <person name="Nejsum P."/>
            <person name="von Samson-Himmelstjerna G."/>
            <person name="Boag P.R."/>
            <person name="Tan P."/>
            <person name="Li Q."/>
            <person name="Min J."/>
            <person name="Yang Y."/>
            <person name="Wang X."/>
            <person name="Fang X."/>
            <person name="Hall R.S."/>
            <person name="Hofmann A."/>
            <person name="Sternberg P.W."/>
            <person name="Jex A.R."/>
            <person name="Gasser R.B."/>
        </authorList>
    </citation>
    <scope>NUCLEOTIDE SEQUENCE [LARGE SCALE GENOMIC DNA]</scope>
    <source>
        <strain evidence="2">PN_DK_2014</strain>
    </source>
</reference>
<keyword evidence="1" id="KW-0812">Transmembrane</keyword>
<feature type="transmembrane region" description="Helical" evidence="1">
    <location>
        <begin position="15"/>
        <end position="35"/>
    </location>
</feature>
<protein>
    <recommendedName>
        <fullName evidence="4">G-protein coupled receptors family 1 profile domain-containing protein</fullName>
    </recommendedName>
</protein>
<dbReference type="Proteomes" id="UP000031036">
    <property type="component" value="Unassembled WGS sequence"/>
</dbReference>
<evidence type="ECO:0000313" key="3">
    <source>
        <dbReference type="Proteomes" id="UP000031036"/>
    </source>
</evidence>
<accession>A0A0B2VTX3</accession>
<feature type="transmembrane region" description="Helical" evidence="1">
    <location>
        <begin position="83"/>
        <end position="106"/>
    </location>
</feature>
<feature type="transmembrane region" description="Helical" evidence="1">
    <location>
        <begin position="47"/>
        <end position="71"/>
    </location>
</feature>
<dbReference type="OrthoDB" id="5911031at2759"/>
<proteinExistence type="predicted"/>
<keyword evidence="3" id="KW-1185">Reference proteome</keyword>
<evidence type="ECO:0008006" key="4">
    <source>
        <dbReference type="Google" id="ProtNLM"/>
    </source>
</evidence>
<evidence type="ECO:0000256" key="1">
    <source>
        <dbReference type="SAM" id="Phobius"/>
    </source>
</evidence>
<feature type="transmembrane region" description="Helical" evidence="1">
    <location>
        <begin position="175"/>
        <end position="195"/>
    </location>
</feature>
<sequence length="251" mass="28291">MLSFFQMTMVMEYPMLSLFFVIVSTLPYTAPIFYLKHLANRNWTRYYVLVHTIAYSLCATFTTSTILSAHIGSPSIIGIITNAFIICMGIICFTTLLTTIRAAFAVSRYKSTAFMTRADTQRRRRLTCFLVYCIPMNIICFPVIVDGILACLFPIFPRSLALYSFAQLSINAQFFANYFRTFVIGICTLTALTPYREAVRKLFRCQRSNGSRNGVSTVTDLANRVNVIDNAAVTQSKISVGTLHRMSNAES</sequence>
<evidence type="ECO:0000313" key="2">
    <source>
        <dbReference type="EMBL" id="KHN84782.1"/>
    </source>
</evidence>
<organism evidence="2 3">
    <name type="scientific">Toxocara canis</name>
    <name type="common">Canine roundworm</name>
    <dbReference type="NCBI Taxonomy" id="6265"/>
    <lineage>
        <taxon>Eukaryota</taxon>
        <taxon>Metazoa</taxon>
        <taxon>Ecdysozoa</taxon>
        <taxon>Nematoda</taxon>
        <taxon>Chromadorea</taxon>
        <taxon>Rhabditida</taxon>
        <taxon>Spirurina</taxon>
        <taxon>Ascaridomorpha</taxon>
        <taxon>Ascaridoidea</taxon>
        <taxon>Toxocaridae</taxon>
        <taxon>Toxocara</taxon>
    </lineage>
</organism>
<name>A0A0B2VTX3_TOXCA</name>
<keyword evidence="1" id="KW-0472">Membrane</keyword>
<dbReference type="AlphaFoldDB" id="A0A0B2VTX3"/>
<comment type="caution">
    <text evidence="2">The sequence shown here is derived from an EMBL/GenBank/DDBJ whole genome shotgun (WGS) entry which is preliminary data.</text>
</comment>
<dbReference type="OMA" id="SINAQFF"/>
<gene>
    <name evidence="2" type="ORF">Tcan_06820</name>
</gene>
<dbReference type="EMBL" id="JPKZ01000902">
    <property type="protein sequence ID" value="KHN84782.1"/>
    <property type="molecule type" value="Genomic_DNA"/>
</dbReference>
<feature type="transmembrane region" description="Helical" evidence="1">
    <location>
        <begin position="126"/>
        <end position="155"/>
    </location>
</feature>